<protein>
    <recommendedName>
        <fullName evidence="3">HprK-related kinase A</fullName>
    </recommendedName>
</protein>
<sequence>MRIGDPTLPELMRRARGSGLIWRVGPFLVRLRSRSASFLATFQTLYADHRLCESDCGEVVEFHIELRQDRFLRRWWHPRVFFELDGPTELLPFPLDHAFPFFEWGFNFGIALRANRYLMLHAGVVARGDRALILPALPGSGKSTLSAALVARGWRLLSDEFGLVEPERGFMQPLPRPIALKNESIDVMRQFAPGAVIGPVFPKTRKGRVAHMKPPLESVRDEESLACPAWVVTPRFRRGAALSLDAMGEDHGFMRLAGHSFNYEMMGERGFREVVRMTRRCRFFELTFGDLGEAVDCLERLVEGQGESRVLV</sequence>
<name>A0ABQ0C4B8_9PROT</name>
<dbReference type="RefSeq" id="WP_420903436.1">
    <property type="nucleotide sequence ID" value="NZ_BAAFGK010000001.1"/>
</dbReference>
<evidence type="ECO:0000313" key="2">
    <source>
        <dbReference type="Proteomes" id="UP001628193"/>
    </source>
</evidence>
<dbReference type="InterPro" id="IPR027417">
    <property type="entry name" value="P-loop_NTPase"/>
</dbReference>
<proteinExistence type="predicted"/>
<dbReference type="SUPFAM" id="SSF53795">
    <property type="entry name" value="PEP carboxykinase-like"/>
    <property type="match status" value="1"/>
</dbReference>
<gene>
    <name evidence="1" type="ORF">SIID45300_00017</name>
</gene>
<organism evidence="1 2">
    <name type="scientific">Candidatus Magnetaquiglobus chichijimensis</name>
    <dbReference type="NCBI Taxonomy" id="3141448"/>
    <lineage>
        <taxon>Bacteria</taxon>
        <taxon>Pseudomonadati</taxon>
        <taxon>Pseudomonadota</taxon>
        <taxon>Magnetococcia</taxon>
        <taxon>Magnetococcales</taxon>
        <taxon>Candidatus Magnetaquicoccaceae</taxon>
        <taxon>Candidatus Magnetaquiglobus</taxon>
    </lineage>
</organism>
<dbReference type="Gene3D" id="3.40.50.300">
    <property type="entry name" value="P-loop containing nucleotide triphosphate hydrolases"/>
    <property type="match status" value="1"/>
</dbReference>
<reference evidence="1 2" key="2">
    <citation type="submission" date="2024-09" db="EMBL/GenBank/DDBJ databases">
        <title>Draft genome sequence of Candidatus Magnetaquicoccaceae bacterium FCR-1.</title>
        <authorList>
            <person name="Shimoshige H."/>
            <person name="Shimamura S."/>
            <person name="Taoka A."/>
            <person name="Kobayashi H."/>
            <person name="Maekawa T."/>
        </authorList>
    </citation>
    <scope>NUCLEOTIDE SEQUENCE [LARGE SCALE GENOMIC DNA]</scope>
    <source>
        <strain evidence="1 2">FCR-1</strain>
    </source>
</reference>
<keyword evidence="2" id="KW-1185">Reference proteome</keyword>
<dbReference type="EMBL" id="BAAFGK010000001">
    <property type="protein sequence ID" value="GAB0055722.1"/>
    <property type="molecule type" value="Genomic_DNA"/>
</dbReference>
<dbReference type="Proteomes" id="UP001628193">
    <property type="component" value="Unassembled WGS sequence"/>
</dbReference>
<evidence type="ECO:0008006" key="3">
    <source>
        <dbReference type="Google" id="ProtNLM"/>
    </source>
</evidence>
<evidence type="ECO:0000313" key="1">
    <source>
        <dbReference type="EMBL" id="GAB0055722.1"/>
    </source>
</evidence>
<comment type="caution">
    <text evidence="1">The sequence shown here is derived from an EMBL/GenBank/DDBJ whole genome shotgun (WGS) entry which is preliminary data.</text>
</comment>
<reference evidence="1 2" key="1">
    <citation type="submission" date="2024-05" db="EMBL/GenBank/DDBJ databases">
        <authorList>
            <consortium name="Candidatus Magnetaquicoccaceae bacterium FCR-1 genome sequencing consortium"/>
            <person name="Shimoshige H."/>
            <person name="Shimamura S."/>
            <person name="Taoka A."/>
            <person name="Kobayashi H."/>
            <person name="Maekawa T."/>
        </authorList>
    </citation>
    <scope>NUCLEOTIDE SEQUENCE [LARGE SCALE GENOMIC DNA]</scope>
    <source>
        <strain evidence="1 2">FCR-1</strain>
    </source>
</reference>
<accession>A0ABQ0C4B8</accession>
<dbReference type="NCBIfam" id="TIGR04352">
    <property type="entry name" value="HprK_rel_A"/>
    <property type="match status" value="1"/>
</dbReference>
<dbReference type="InterPro" id="IPR027600">
    <property type="entry name" value="HprK-rel_A"/>
</dbReference>